<accession>A0A1F5N0I6</accession>
<dbReference type="SUPFAM" id="SSF53756">
    <property type="entry name" value="UDP-Glycosyltransferase/glycogen phosphorylase"/>
    <property type="match status" value="1"/>
</dbReference>
<reference evidence="2 3" key="1">
    <citation type="journal article" date="2016" name="Nat. Commun.">
        <title>Thousands of microbial genomes shed light on interconnected biogeochemical processes in an aquifer system.</title>
        <authorList>
            <person name="Anantharaman K."/>
            <person name="Brown C.T."/>
            <person name="Hug L.A."/>
            <person name="Sharon I."/>
            <person name="Castelle C.J."/>
            <person name="Probst A.J."/>
            <person name="Thomas B.C."/>
            <person name="Singh A."/>
            <person name="Wilkins M.J."/>
            <person name="Karaoz U."/>
            <person name="Brodie E.L."/>
            <person name="Williams K.H."/>
            <person name="Hubbard S.S."/>
            <person name="Banfield J.F."/>
        </authorList>
    </citation>
    <scope>NUCLEOTIDE SEQUENCE [LARGE SCALE GENOMIC DNA]</scope>
</reference>
<dbReference type="PANTHER" id="PTHR46656:SF3">
    <property type="entry name" value="PUTATIVE-RELATED"/>
    <property type="match status" value="1"/>
</dbReference>
<dbReference type="EMBL" id="MFEC01000019">
    <property type="protein sequence ID" value="OGE71121.1"/>
    <property type="molecule type" value="Genomic_DNA"/>
</dbReference>
<sequence length="177" mass="20585">MIKTYRNDFSSKEREAIRTDIRKWKKQLKAKDYPAVWLVLEDMTTGEIMRMHKGADVFVSAHRGEGWGYPQMAAMAFGNPIISTNFGGIHEYLPPRTGYLIDCKFSNIFNMEHILWYHPEQMWADVNTSALGKAMIDAYQDRKKREEIGSSGQNFVRKHFNYVAVGEQIRKLLNSKM</sequence>
<feature type="domain" description="Glycosyl transferase family 1" evidence="1">
    <location>
        <begin position="25"/>
        <end position="104"/>
    </location>
</feature>
<name>A0A1F5N0I6_9BACT</name>
<dbReference type="Pfam" id="PF00534">
    <property type="entry name" value="Glycos_transf_1"/>
    <property type="match status" value="1"/>
</dbReference>
<dbReference type="Proteomes" id="UP000177135">
    <property type="component" value="Unassembled WGS sequence"/>
</dbReference>
<proteinExistence type="predicted"/>
<evidence type="ECO:0000313" key="2">
    <source>
        <dbReference type="EMBL" id="OGE71121.1"/>
    </source>
</evidence>
<organism evidence="2 3">
    <name type="scientific">Candidatus Daviesbacteria bacterium RIFOXYD1_FULL_41_10</name>
    <dbReference type="NCBI Taxonomy" id="1797801"/>
    <lineage>
        <taxon>Bacteria</taxon>
        <taxon>Candidatus Daviesiibacteriota</taxon>
    </lineage>
</organism>
<comment type="caution">
    <text evidence="2">The sequence shown here is derived from an EMBL/GenBank/DDBJ whole genome shotgun (WGS) entry which is preliminary data.</text>
</comment>
<evidence type="ECO:0000313" key="3">
    <source>
        <dbReference type="Proteomes" id="UP000177135"/>
    </source>
</evidence>
<dbReference type="Gene3D" id="3.40.50.2000">
    <property type="entry name" value="Glycogen Phosphorylase B"/>
    <property type="match status" value="1"/>
</dbReference>
<dbReference type="PANTHER" id="PTHR46656">
    <property type="entry name" value="PUTATIVE-RELATED"/>
    <property type="match status" value="1"/>
</dbReference>
<evidence type="ECO:0000259" key="1">
    <source>
        <dbReference type="Pfam" id="PF00534"/>
    </source>
</evidence>
<dbReference type="AlphaFoldDB" id="A0A1F5N0I6"/>
<dbReference type="GO" id="GO:0016757">
    <property type="term" value="F:glycosyltransferase activity"/>
    <property type="evidence" value="ECO:0007669"/>
    <property type="project" value="InterPro"/>
</dbReference>
<protein>
    <recommendedName>
        <fullName evidence="1">Glycosyl transferase family 1 domain-containing protein</fullName>
    </recommendedName>
</protein>
<dbReference type="InterPro" id="IPR001296">
    <property type="entry name" value="Glyco_trans_1"/>
</dbReference>
<gene>
    <name evidence="2" type="ORF">A2617_04285</name>
</gene>